<proteinExistence type="predicted"/>
<evidence type="ECO:0000313" key="1">
    <source>
        <dbReference type="EMBL" id="KAF7336231.1"/>
    </source>
</evidence>
<gene>
    <name evidence="1" type="ORF">MVEN_02171000</name>
</gene>
<name>A0A8H6X8V6_9AGAR</name>
<organism evidence="1 2">
    <name type="scientific">Mycena venus</name>
    <dbReference type="NCBI Taxonomy" id="2733690"/>
    <lineage>
        <taxon>Eukaryota</taxon>
        <taxon>Fungi</taxon>
        <taxon>Dikarya</taxon>
        <taxon>Basidiomycota</taxon>
        <taxon>Agaricomycotina</taxon>
        <taxon>Agaricomycetes</taxon>
        <taxon>Agaricomycetidae</taxon>
        <taxon>Agaricales</taxon>
        <taxon>Marasmiineae</taxon>
        <taxon>Mycenaceae</taxon>
        <taxon>Mycena</taxon>
    </lineage>
</organism>
<dbReference type="EMBL" id="JACAZI010000023">
    <property type="protein sequence ID" value="KAF7336231.1"/>
    <property type="molecule type" value="Genomic_DNA"/>
</dbReference>
<comment type="caution">
    <text evidence="1">The sequence shown here is derived from an EMBL/GenBank/DDBJ whole genome shotgun (WGS) entry which is preliminary data.</text>
</comment>
<dbReference type="AlphaFoldDB" id="A0A8H6X8V6"/>
<sequence>MRLDEKATFSPPPYNSPRYVYYCVYAPDGPIYSKRASDPSQPFIGRIKATSVPPPLIVASLKRTLAHAERIPDPLGLRTDLYRLSSDQIPMDDAEAVPILGGGNTIASTAADALTLVFVDELDDEEKQDIPRVEATQQSESPADQYVYYRLHTRSGEDFSICALDPDEPAIGRIDRSTIAPPRNVLSIKRGIARVEGRPIYAFADLYADVTEGPLANDAFVSLVGSDGVAFPGSNPADALRLVQPERYPGLFNRPLKILVEQPRFWNRSPRPGTLPWLQVFCGDIVYTDGFTRTENCPIPLAPGNWTFQHGAAYTVVDASGVKGLIKAENVKFLDE</sequence>
<keyword evidence="2" id="KW-1185">Reference proteome</keyword>
<protein>
    <submittedName>
        <fullName evidence="1">Uncharacterized protein</fullName>
    </submittedName>
</protein>
<evidence type="ECO:0000313" key="2">
    <source>
        <dbReference type="Proteomes" id="UP000620124"/>
    </source>
</evidence>
<accession>A0A8H6X8V6</accession>
<dbReference type="OrthoDB" id="2974017at2759"/>
<reference evidence="1" key="1">
    <citation type="submission" date="2020-05" db="EMBL/GenBank/DDBJ databases">
        <title>Mycena genomes resolve the evolution of fungal bioluminescence.</title>
        <authorList>
            <person name="Tsai I.J."/>
        </authorList>
    </citation>
    <scope>NUCLEOTIDE SEQUENCE</scope>
    <source>
        <strain evidence="1">CCC161011</strain>
    </source>
</reference>
<dbReference type="Proteomes" id="UP000620124">
    <property type="component" value="Unassembled WGS sequence"/>
</dbReference>